<feature type="compositionally biased region" description="Basic and acidic residues" evidence="5">
    <location>
        <begin position="266"/>
        <end position="282"/>
    </location>
</feature>
<dbReference type="OMA" id="NCERAYI"/>
<accession>W1NWC5</accession>
<feature type="compositionally biased region" description="Basic and acidic residues" evidence="5">
    <location>
        <begin position="485"/>
        <end position="508"/>
    </location>
</feature>
<dbReference type="PANTHER" id="PTHR23111">
    <property type="entry name" value="ZINC FINGER PROTEIN"/>
    <property type="match status" value="1"/>
</dbReference>
<keyword evidence="3" id="KW-0862">Zinc</keyword>
<dbReference type="eggNOG" id="KOG4198">
    <property type="taxonomic scope" value="Eukaryota"/>
</dbReference>
<organism evidence="7 8">
    <name type="scientific">Amborella trichopoda</name>
    <dbReference type="NCBI Taxonomy" id="13333"/>
    <lineage>
        <taxon>Eukaryota</taxon>
        <taxon>Viridiplantae</taxon>
        <taxon>Streptophyta</taxon>
        <taxon>Embryophyta</taxon>
        <taxon>Tracheophyta</taxon>
        <taxon>Spermatophyta</taxon>
        <taxon>Magnoliopsida</taxon>
        <taxon>Amborellales</taxon>
        <taxon>Amborellaceae</taxon>
        <taxon>Amborella</taxon>
    </lineage>
</organism>
<dbReference type="SUPFAM" id="SSF90209">
    <property type="entry name" value="Ran binding protein zinc finger-like"/>
    <property type="match status" value="3"/>
</dbReference>
<dbReference type="PROSITE" id="PS50199">
    <property type="entry name" value="ZF_RANBP2_2"/>
    <property type="match status" value="3"/>
</dbReference>
<evidence type="ECO:0000256" key="1">
    <source>
        <dbReference type="ARBA" id="ARBA00022723"/>
    </source>
</evidence>
<dbReference type="GO" id="GO:0008270">
    <property type="term" value="F:zinc ion binding"/>
    <property type="evidence" value="ECO:0007669"/>
    <property type="project" value="UniProtKB-KW"/>
</dbReference>
<dbReference type="GO" id="GO:0005737">
    <property type="term" value="C:cytoplasm"/>
    <property type="evidence" value="ECO:0000318"/>
    <property type="project" value="GO_Central"/>
</dbReference>
<dbReference type="InterPro" id="IPR001876">
    <property type="entry name" value="Znf_RanBP2"/>
</dbReference>
<proteinExistence type="predicted"/>
<dbReference type="PROSITE" id="PS01358">
    <property type="entry name" value="ZF_RANBP2_1"/>
    <property type="match status" value="3"/>
</dbReference>
<protein>
    <recommendedName>
        <fullName evidence="6">RanBP2-type domain-containing protein</fullName>
    </recommendedName>
</protein>
<feature type="domain" description="RanBP2-type" evidence="6">
    <location>
        <begin position="369"/>
        <end position="398"/>
    </location>
</feature>
<dbReference type="InterPro" id="IPR036443">
    <property type="entry name" value="Znf_RanBP2_sf"/>
</dbReference>
<reference evidence="8" key="1">
    <citation type="journal article" date="2013" name="Science">
        <title>The Amborella genome and the evolution of flowering plants.</title>
        <authorList>
            <consortium name="Amborella Genome Project"/>
        </authorList>
    </citation>
    <scope>NUCLEOTIDE SEQUENCE [LARGE SCALE GENOMIC DNA]</scope>
</reference>
<dbReference type="OrthoDB" id="448399at2759"/>
<evidence type="ECO:0000256" key="3">
    <source>
        <dbReference type="ARBA" id="ARBA00022833"/>
    </source>
</evidence>
<dbReference type="HOGENOM" id="CLU_038880_0_0_1"/>
<dbReference type="SMART" id="SM00547">
    <property type="entry name" value="ZnF_RBZ"/>
    <property type="match status" value="3"/>
</dbReference>
<feature type="region of interest" description="Disordered" evidence="5">
    <location>
        <begin position="264"/>
        <end position="283"/>
    </location>
</feature>
<evidence type="ECO:0000256" key="5">
    <source>
        <dbReference type="SAM" id="MobiDB-lite"/>
    </source>
</evidence>
<dbReference type="Proteomes" id="UP000017836">
    <property type="component" value="Unassembled WGS sequence"/>
</dbReference>
<keyword evidence="8" id="KW-1185">Reference proteome</keyword>
<keyword evidence="1" id="KW-0479">Metal-binding</keyword>
<evidence type="ECO:0000259" key="6">
    <source>
        <dbReference type="PROSITE" id="PS50199"/>
    </source>
</evidence>
<keyword evidence="2 4" id="KW-0863">Zinc-finger</keyword>
<sequence>MNLTNSMLFSIKSNLRSASLKALCNLRYIFLRSYRDACPQRKQVGSNLGLVLNEVADIQAIKRSGQEEEEDEDDLEEVKGLIGDFPFEANRVAEISRLWPEWLELMDLLYEKGYIMGNSGSNKNEFGDSKNVFGDSNRVRTACLNLARDRYDIMRYLSRKDIYAIAACGCPSLDRKVVNSGKRLRAYVGIDEGDACSSCSLRGSCERAYVKARENEGGRTVDVMRILLTYGLEPITGSVENKPCLNNTVRASVRRLLKEMVVSSAKEPEPDASESKHSDHQRVPKAQVNALLKQGDWICPKCNFMNFAKNVKCLRCDVVPERHVNLREDGEPVGMKKGDWFCAKCNFMNFARNTKCFQCGEKPPKRQLNPGEWECPSCNYINFRRNMVCLKCDWKRPKTLNCGENSLSPQNKFPEFRQGSKKTWFGNNCKTNNYRSVEEDNNGESTEVNFWDSGDEEREMAHTSRRGRLEFEDFPVKGGKSTISQERERDNRERENRWGRLSSHERFDVSYNGCSNSDDDDDEMAGWFGK</sequence>
<dbReference type="Gramene" id="ERM99580">
    <property type="protein sequence ID" value="ERM99580"/>
    <property type="gene ID" value="AMTR_s00088p00130080"/>
</dbReference>
<dbReference type="EMBL" id="KI394998">
    <property type="protein sequence ID" value="ERM99580.1"/>
    <property type="molecule type" value="Genomic_DNA"/>
</dbReference>
<evidence type="ECO:0000313" key="7">
    <source>
        <dbReference type="EMBL" id="ERM99580.1"/>
    </source>
</evidence>
<name>W1NWC5_AMBTC</name>
<evidence type="ECO:0000256" key="4">
    <source>
        <dbReference type="PROSITE-ProRule" id="PRU00322"/>
    </source>
</evidence>
<evidence type="ECO:0000313" key="8">
    <source>
        <dbReference type="Proteomes" id="UP000017836"/>
    </source>
</evidence>
<feature type="domain" description="RanBP2-type" evidence="6">
    <location>
        <begin position="293"/>
        <end position="316"/>
    </location>
</feature>
<dbReference type="GO" id="GO:0003729">
    <property type="term" value="F:mRNA binding"/>
    <property type="evidence" value="ECO:0000318"/>
    <property type="project" value="GO_Central"/>
</dbReference>
<dbReference type="AlphaFoldDB" id="W1NWC5"/>
<feature type="region of interest" description="Disordered" evidence="5">
    <location>
        <begin position="473"/>
        <end position="530"/>
    </location>
</feature>
<feature type="domain" description="RanBP2-type" evidence="6">
    <location>
        <begin position="336"/>
        <end position="365"/>
    </location>
</feature>
<dbReference type="Gene3D" id="4.10.1060.10">
    <property type="entry name" value="Zinc finger, RanBP2-type"/>
    <property type="match status" value="3"/>
</dbReference>
<dbReference type="PANTHER" id="PTHR23111:SF23">
    <property type="entry name" value="RAN BP2_NZF ZINC FINGER-LIKE SUPERFAMILY PROTEIN"/>
    <property type="match status" value="1"/>
</dbReference>
<dbReference type="Pfam" id="PF00641">
    <property type="entry name" value="Zn_ribbon_RanBP"/>
    <property type="match status" value="3"/>
</dbReference>
<gene>
    <name evidence="7" type="ORF">AMTR_s00088p00130080</name>
</gene>
<evidence type="ECO:0000256" key="2">
    <source>
        <dbReference type="ARBA" id="ARBA00022771"/>
    </source>
</evidence>
<dbReference type="KEGG" id="atr:18427615"/>